<dbReference type="KEGG" id="thes:FHQ07_03275"/>
<dbReference type="Proteomes" id="UP000308149">
    <property type="component" value="Chromosome"/>
</dbReference>
<keyword evidence="2" id="KW-0808">Transferase</keyword>
<evidence type="ECO:0000313" key="3">
    <source>
        <dbReference type="Proteomes" id="UP000308149"/>
    </source>
</evidence>
<evidence type="ECO:0000259" key="1">
    <source>
        <dbReference type="Pfam" id="PF08241"/>
    </source>
</evidence>
<dbReference type="GO" id="GO:0008757">
    <property type="term" value="F:S-adenosylmethionine-dependent methyltransferase activity"/>
    <property type="evidence" value="ECO:0007669"/>
    <property type="project" value="InterPro"/>
</dbReference>
<dbReference type="Gene3D" id="3.40.50.150">
    <property type="entry name" value="Vaccinia Virus protein VP39"/>
    <property type="match status" value="1"/>
</dbReference>
<dbReference type="OrthoDB" id="5983563at2"/>
<feature type="domain" description="Methyltransferase type 11" evidence="1">
    <location>
        <begin position="87"/>
        <end position="128"/>
    </location>
</feature>
<dbReference type="SUPFAM" id="SSF53335">
    <property type="entry name" value="S-adenosyl-L-methionine-dependent methyltransferases"/>
    <property type="match status" value="1"/>
</dbReference>
<keyword evidence="3" id="KW-1185">Reference proteome</keyword>
<organism evidence="2 3">
    <name type="scientific">Thermomonas aquatica</name>
    <dbReference type="NCBI Taxonomy" id="2202149"/>
    <lineage>
        <taxon>Bacteria</taxon>
        <taxon>Pseudomonadati</taxon>
        <taxon>Pseudomonadota</taxon>
        <taxon>Gammaproteobacteria</taxon>
        <taxon>Lysobacterales</taxon>
        <taxon>Lysobacteraceae</taxon>
        <taxon>Thermomonas</taxon>
    </lineage>
</organism>
<dbReference type="EMBL" id="CP040871">
    <property type="protein sequence ID" value="QDA56403.1"/>
    <property type="molecule type" value="Genomic_DNA"/>
</dbReference>
<protein>
    <submittedName>
        <fullName evidence="2">Class I SAM-dependent methyltransferase</fullName>
    </submittedName>
</protein>
<gene>
    <name evidence="2" type="ORF">FHQ07_03275</name>
</gene>
<dbReference type="AlphaFoldDB" id="A0A5B7ZPD7"/>
<proteinExistence type="predicted"/>
<dbReference type="InterPro" id="IPR013216">
    <property type="entry name" value="Methyltransf_11"/>
</dbReference>
<accession>A0A5B7ZPD7</accession>
<keyword evidence="2" id="KW-0489">Methyltransferase</keyword>
<sequence length="224" mass="23746">MPATPPTSAFRRPPEPAAAAAWFAGVAGQAILASEADSLRQAALDRPGQAGLWLCPSGMGEGEVELPLLRLRAAARGFEGDVRCGLPLPLPSDCCGVVVVQHLADISADPAALLEECARVLVPGGRLWLLALNPLSPYRLRWRGQGPRVAEPVTWRRRLRAVGLAPDAVSRGLGPTWSVAAEPAVQDGAGLRAAFLLRAEKRRTPLTPMRAPAKARWQPGMPTA</sequence>
<dbReference type="GO" id="GO:0032259">
    <property type="term" value="P:methylation"/>
    <property type="evidence" value="ECO:0007669"/>
    <property type="project" value="UniProtKB-KW"/>
</dbReference>
<evidence type="ECO:0000313" key="2">
    <source>
        <dbReference type="EMBL" id="QDA56403.1"/>
    </source>
</evidence>
<name>A0A5B7ZPD7_9GAMM</name>
<dbReference type="Pfam" id="PF08241">
    <property type="entry name" value="Methyltransf_11"/>
    <property type="match status" value="1"/>
</dbReference>
<dbReference type="RefSeq" id="WP_139715331.1">
    <property type="nucleotide sequence ID" value="NZ_CP040871.1"/>
</dbReference>
<dbReference type="InterPro" id="IPR029063">
    <property type="entry name" value="SAM-dependent_MTases_sf"/>
</dbReference>
<reference evidence="2 3" key="1">
    <citation type="submission" date="2019-06" db="EMBL/GenBank/DDBJ databases">
        <title>Thermomonas aquatica sp. nov., isolated from an industrial wastewater treatment plant.</title>
        <authorList>
            <person name="Jeon J.H."/>
            <person name="Park D.-S."/>
        </authorList>
    </citation>
    <scope>NUCLEOTIDE SEQUENCE [LARGE SCALE GENOMIC DNA]</scope>
    <source>
        <strain evidence="2 3">SY21</strain>
    </source>
</reference>